<feature type="region of interest" description="Disordered" evidence="3">
    <location>
        <begin position="1"/>
        <end position="61"/>
    </location>
</feature>
<keyword evidence="2" id="KW-0677">Repeat</keyword>
<dbReference type="EMBL" id="CM029037">
    <property type="protein sequence ID" value="KAG2659394.1"/>
    <property type="molecule type" value="Genomic_DNA"/>
</dbReference>
<reference evidence="5" key="1">
    <citation type="submission" date="2020-05" db="EMBL/GenBank/DDBJ databases">
        <title>WGS assembly of Panicum virgatum.</title>
        <authorList>
            <person name="Lovell J.T."/>
            <person name="Jenkins J."/>
            <person name="Shu S."/>
            <person name="Juenger T.E."/>
            <person name="Schmutz J."/>
        </authorList>
    </citation>
    <scope>NUCLEOTIDE SEQUENCE</scope>
    <source>
        <strain evidence="5">AP13</strain>
    </source>
</reference>
<evidence type="ECO:0000256" key="3">
    <source>
        <dbReference type="SAM" id="MobiDB-lite"/>
    </source>
</evidence>
<keyword evidence="6" id="KW-1185">Reference proteome</keyword>
<feature type="domain" description="SMP" evidence="4">
    <location>
        <begin position="157"/>
        <end position="211"/>
    </location>
</feature>
<evidence type="ECO:0000256" key="1">
    <source>
        <dbReference type="ARBA" id="ARBA00010733"/>
    </source>
</evidence>
<sequence length="213" mass="21081">MSQQQPVRAGDVYPASADRHQARRDRDRVVGQGHQQDEQRGRDGGGLQATETDLPGGKRMVTASAGGQVMAQFTGPVADRNVADATDAVTVGEALEAAAQTSAGGRPVGPTDTAAVQAAEMRAAGRGGNVPGGVAAAAQRAAEANAARGGRRGAGAVTLGDVVGGAAEALPANKVATRQDAERVAAAAARNEGRAGAGVVEAVTAAADRNESG</sequence>
<gene>
    <name evidence="5" type="ORF">PVAP13_1KG353705</name>
</gene>
<comment type="similarity">
    <text evidence="1">Belongs to the LEA type SMP family.</text>
</comment>
<evidence type="ECO:0000313" key="6">
    <source>
        <dbReference type="Proteomes" id="UP000823388"/>
    </source>
</evidence>
<dbReference type="PANTHER" id="PTHR31174">
    <property type="entry name" value="SEED MATURATION FAMILY PROTEIN"/>
    <property type="match status" value="1"/>
</dbReference>
<comment type="caution">
    <text evidence="5">The sequence shown here is derived from an EMBL/GenBank/DDBJ whole genome shotgun (WGS) entry which is preliminary data.</text>
</comment>
<dbReference type="AlphaFoldDB" id="A0A8T0XQD3"/>
<accession>A0A8T0XQD3</accession>
<feature type="compositionally biased region" description="Basic and acidic residues" evidence="3">
    <location>
        <begin position="17"/>
        <end position="43"/>
    </location>
</feature>
<dbReference type="InterPro" id="IPR042971">
    <property type="entry name" value="LEA_SMP"/>
</dbReference>
<dbReference type="Pfam" id="PF04927">
    <property type="entry name" value="SMP"/>
    <property type="match status" value="2"/>
</dbReference>
<dbReference type="PANTHER" id="PTHR31174:SF21">
    <property type="entry name" value="OS12G0626500 PROTEIN"/>
    <property type="match status" value="1"/>
</dbReference>
<dbReference type="InterPro" id="IPR007011">
    <property type="entry name" value="LEA_SMP_dom"/>
</dbReference>
<organism evidence="5 6">
    <name type="scientific">Panicum virgatum</name>
    <name type="common">Blackwell switchgrass</name>
    <dbReference type="NCBI Taxonomy" id="38727"/>
    <lineage>
        <taxon>Eukaryota</taxon>
        <taxon>Viridiplantae</taxon>
        <taxon>Streptophyta</taxon>
        <taxon>Embryophyta</taxon>
        <taxon>Tracheophyta</taxon>
        <taxon>Spermatophyta</taxon>
        <taxon>Magnoliopsida</taxon>
        <taxon>Liliopsida</taxon>
        <taxon>Poales</taxon>
        <taxon>Poaceae</taxon>
        <taxon>PACMAD clade</taxon>
        <taxon>Panicoideae</taxon>
        <taxon>Panicodae</taxon>
        <taxon>Paniceae</taxon>
        <taxon>Panicinae</taxon>
        <taxon>Panicum</taxon>
        <taxon>Panicum sect. Hiantes</taxon>
    </lineage>
</organism>
<evidence type="ECO:0000259" key="4">
    <source>
        <dbReference type="Pfam" id="PF04927"/>
    </source>
</evidence>
<evidence type="ECO:0000256" key="2">
    <source>
        <dbReference type="ARBA" id="ARBA00022737"/>
    </source>
</evidence>
<proteinExistence type="inferred from homology"/>
<name>A0A8T0XQD3_PANVG</name>
<dbReference type="Proteomes" id="UP000823388">
    <property type="component" value="Chromosome 1K"/>
</dbReference>
<protein>
    <recommendedName>
        <fullName evidence="4">SMP domain-containing protein</fullName>
    </recommendedName>
</protein>
<evidence type="ECO:0000313" key="5">
    <source>
        <dbReference type="EMBL" id="KAG2659394.1"/>
    </source>
</evidence>
<feature type="domain" description="SMP" evidence="4">
    <location>
        <begin position="89"/>
        <end position="147"/>
    </location>
</feature>